<dbReference type="SUPFAM" id="SSF47113">
    <property type="entry name" value="Histone-fold"/>
    <property type="match status" value="1"/>
</dbReference>
<dbReference type="EMBL" id="JBBBZM010000152">
    <property type="protein sequence ID" value="KAL0632761.1"/>
    <property type="molecule type" value="Genomic_DNA"/>
</dbReference>
<dbReference type="InterPro" id="IPR000164">
    <property type="entry name" value="Histone_H3/CENP-A"/>
</dbReference>
<dbReference type="SMART" id="SM00428">
    <property type="entry name" value="H3"/>
    <property type="match status" value="1"/>
</dbReference>
<evidence type="ECO:0000313" key="7">
    <source>
        <dbReference type="EMBL" id="KAL0632761.1"/>
    </source>
</evidence>
<feature type="region of interest" description="Disordered" evidence="5">
    <location>
        <begin position="1"/>
        <end position="22"/>
    </location>
</feature>
<comment type="similarity">
    <text evidence="2">Belongs to the histone H3 family.</text>
</comment>
<evidence type="ECO:0000256" key="4">
    <source>
        <dbReference type="ARBA" id="ARBA00023269"/>
    </source>
</evidence>
<sequence>MARTKQTARKSTGGKAPRDQLRVNLAARSARKQPGTGGVKKPHRYKPGTVALREIRRYQKSTDLLIRKLPFQRLVREVAQEFKFDLRFQSSAIGALQESVEAYLVLLFEDTNLCAIHAKLCWRLPKSLLLLQHTYIDNHQALPEFPTTMETTIPVEISVLHTPDAQFTNPLYSSLTPPGLKCHETIALSQFHLNTALGDIKQALHTQYNIPLEILWGFQRGLYNTTSIPDSTTLAELRRHDVGPGYRGLFLVTTAWRVKTIHEEIYSAARRYEHAKAVAGYYLEKWAKRGEVEMREKAEEHEMGRVRRLEEFRGMVSDLVEYSGDGSEDVPELEEAALMRWLERYRKGKEEKVDRIAAERLAVLEVSSAAKILLQDITDHERKIIECLDYGCFFAEQNRPLQALNLSYQETKLVLNELWALLGEAGRQPYVSQAVQERRKCDALRKVTVVSRGDTHKLCRFTFDYPPLDSGGEIIIRPLRNGGKKLPETAFTITSGELLWGHMQTVIAGSRTKGFDGNAEQVPPIVPGGTIRQHVYNYRCAARNGNWTVRKAYSNFNALPQGSKSPDTQFGWIIHHQDIDPLATIERCSRIMPDGGISRGNTHHDKDVLYIGRYDWSWHCGNPAVVREALKEEVGFRIPDREGLNEVELQELEIQAQRWGCYMMLLDAEKYSPGFLASFLRDCPVPGDRTAKTDTELTFGTDSRMEQGERFGSFLSMPGTEYEFAWFVFSGEKHDKFKETDELVAIIYDGAYHTFEGNKFAVET</sequence>
<evidence type="ECO:0000259" key="6">
    <source>
        <dbReference type="Pfam" id="PF00125"/>
    </source>
</evidence>
<comment type="subcellular location">
    <subcellularLocation>
        <location evidence="1">Chromosome</location>
    </subcellularLocation>
</comment>
<protein>
    <submittedName>
        <fullName evidence="7">Histone H3.3-like</fullName>
    </submittedName>
</protein>
<dbReference type="CDD" id="cd22911">
    <property type="entry name" value="HFD_H3"/>
    <property type="match status" value="1"/>
</dbReference>
<dbReference type="Gene3D" id="1.10.20.10">
    <property type="entry name" value="Histone, subunit A"/>
    <property type="match status" value="1"/>
</dbReference>
<feature type="domain" description="Core Histone H2A/H2B/H3" evidence="6">
    <location>
        <begin position="47"/>
        <end position="119"/>
    </location>
</feature>
<dbReference type="InterPro" id="IPR007125">
    <property type="entry name" value="H2A/H2B/H3"/>
</dbReference>
<keyword evidence="8" id="KW-1185">Reference proteome</keyword>
<evidence type="ECO:0000256" key="1">
    <source>
        <dbReference type="ARBA" id="ARBA00004286"/>
    </source>
</evidence>
<evidence type="ECO:0000256" key="3">
    <source>
        <dbReference type="ARBA" id="ARBA00022454"/>
    </source>
</evidence>
<proteinExistence type="inferred from homology"/>
<dbReference type="InterPro" id="IPR009072">
    <property type="entry name" value="Histone-fold"/>
</dbReference>
<keyword evidence="4" id="KW-0544">Nucleosome core</keyword>
<evidence type="ECO:0000256" key="2">
    <source>
        <dbReference type="ARBA" id="ARBA00010343"/>
    </source>
</evidence>
<keyword evidence="4" id="KW-0238">DNA-binding</keyword>
<dbReference type="PROSITE" id="PS00959">
    <property type="entry name" value="HISTONE_H3_2"/>
    <property type="match status" value="1"/>
</dbReference>
<dbReference type="PRINTS" id="PR00622">
    <property type="entry name" value="HISTONEH3"/>
</dbReference>
<accession>A0ABR3GAB5</accession>
<organism evidence="7 8">
    <name type="scientific">Discina gigas</name>
    <dbReference type="NCBI Taxonomy" id="1032678"/>
    <lineage>
        <taxon>Eukaryota</taxon>
        <taxon>Fungi</taxon>
        <taxon>Dikarya</taxon>
        <taxon>Ascomycota</taxon>
        <taxon>Pezizomycotina</taxon>
        <taxon>Pezizomycetes</taxon>
        <taxon>Pezizales</taxon>
        <taxon>Discinaceae</taxon>
        <taxon>Discina</taxon>
    </lineage>
</organism>
<keyword evidence="3" id="KW-0158">Chromosome</keyword>
<name>A0ABR3GAB5_9PEZI</name>
<comment type="caution">
    <text evidence="7">The sequence shown here is derived from an EMBL/GenBank/DDBJ whole genome shotgun (WGS) entry which is preliminary data.</text>
</comment>
<evidence type="ECO:0000256" key="5">
    <source>
        <dbReference type="SAM" id="MobiDB-lite"/>
    </source>
</evidence>
<reference evidence="7 8" key="1">
    <citation type="submission" date="2024-02" db="EMBL/GenBank/DDBJ databases">
        <title>Discinaceae phylogenomics.</title>
        <authorList>
            <person name="Dirks A.C."/>
            <person name="James T.Y."/>
        </authorList>
    </citation>
    <scope>NUCLEOTIDE SEQUENCE [LARGE SCALE GENOMIC DNA]</scope>
    <source>
        <strain evidence="7 8">ACD0624</strain>
    </source>
</reference>
<gene>
    <name evidence="7" type="primary">H3F3C</name>
    <name evidence="7" type="ORF">Q9L58_008349</name>
</gene>
<dbReference type="Proteomes" id="UP001447188">
    <property type="component" value="Unassembled WGS sequence"/>
</dbReference>
<dbReference type="Pfam" id="PF00125">
    <property type="entry name" value="Histone"/>
    <property type="match status" value="1"/>
</dbReference>
<dbReference type="PANTHER" id="PTHR11426">
    <property type="entry name" value="HISTONE H3"/>
    <property type="match status" value="1"/>
</dbReference>
<evidence type="ECO:0000313" key="8">
    <source>
        <dbReference type="Proteomes" id="UP001447188"/>
    </source>
</evidence>